<dbReference type="Proteomes" id="UP000499080">
    <property type="component" value="Unassembled WGS sequence"/>
</dbReference>
<protein>
    <submittedName>
        <fullName evidence="2">Uncharacterized protein</fullName>
    </submittedName>
</protein>
<comment type="caution">
    <text evidence="2">The sequence shown here is derived from an EMBL/GenBank/DDBJ whole genome shotgun (WGS) entry which is preliminary data.</text>
</comment>
<feature type="compositionally biased region" description="Polar residues" evidence="1">
    <location>
        <begin position="1"/>
        <end position="14"/>
    </location>
</feature>
<organism evidence="2 3">
    <name type="scientific">Araneus ventricosus</name>
    <name type="common">Orbweaver spider</name>
    <name type="synonym">Epeira ventricosa</name>
    <dbReference type="NCBI Taxonomy" id="182803"/>
    <lineage>
        <taxon>Eukaryota</taxon>
        <taxon>Metazoa</taxon>
        <taxon>Ecdysozoa</taxon>
        <taxon>Arthropoda</taxon>
        <taxon>Chelicerata</taxon>
        <taxon>Arachnida</taxon>
        <taxon>Araneae</taxon>
        <taxon>Araneomorphae</taxon>
        <taxon>Entelegynae</taxon>
        <taxon>Araneoidea</taxon>
        <taxon>Araneidae</taxon>
        <taxon>Araneus</taxon>
    </lineage>
</organism>
<name>A0A4Y2DLF4_ARAVE</name>
<evidence type="ECO:0000256" key="1">
    <source>
        <dbReference type="SAM" id="MobiDB-lite"/>
    </source>
</evidence>
<reference evidence="2 3" key="1">
    <citation type="journal article" date="2019" name="Sci. Rep.">
        <title>Orb-weaving spider Araneus ventricosus genome elucidates the spidroin gene catalogue.</title>
        <authorList>
            <person name="Kono N."/>
            <person name="Nakamura H."/>
            <person name="Ohtoshi R."/>
            <person name="Moran D.A.P."/>
            <person name="Shinohara A."/>
            <person name="Yoshida Y."/>
            <person name="Fujiwara M."/>
            <person name="Mori M."/>
            <person name="Tomita M."/>
            <person name="Arakawa K."/>
        </authorList>
    </citation>
    <scope>NUCLEOTIDE SEQUENCE [LARGE SCALE GENOMIC DNA]</scope>
</reference>
<accession>A0A4Y2DLF4</accession>
<proteinExistence type="predicted"/>
<gene>
    <name evidence="2" type="ORF">AVEN_88993_1</name>
</gene>
<feature type="region of interest" description="Disordered" evidence="1">
    <location>
        <begin position="1"/>
        <end position="22"/>
    </location>
</feature>
<dbReference type="EMBL" id="BGPR01000377">
    <property type="protein sequence ID" value="GBM16668.1"/>
    <property type="molecule type" value="Genomic_DNA"/>
</dbReference>
<evidence type="ECO:0000313" key="3">
    <source>
        <dbReference type="Proteomes" id="UP000499080"/>
    </source>
</evidence>
<sequence>MKTSNHRMITSTYQRDSKPRGLQGARNLLKPSVREMPILGLAYQSPPSVGTFNPLITQLFLSSRPETCSRRLIRSLPVSPRTSVFYHSSGVDGVNSTYLFLHWIMVLWLTTALS</sequence>
<dbReference type="AlphaFoldDB" id="A0A4Y2DLF4"/>
<keyword evidence="3" id="KW-1185">Reference proteome</keyword>
<evidence type="ECO:0000313" key="2">
    <source>
        <dbReference type="EMBL" id="GBM16668.1"/>
    </source>
</evidence>